<feature type="region of interest" description="Disordered" evidence="1">
    <location>
        <begin position="373"/>
        <end position="420"/>
    </location>
</feature>
<feature type="region of interest" description="Disordered" evidence="1">
    <location>
        <begin position="154"/>
        <end position="240"/>
    </location>
</feature>
<accession>A0A6A6JGD0</accession>
<evidence type="ECO:0000256" key="2">
    <source>
        <dbReference type="SAM" id="Phobius"/>
    </source>
</evidence>
<feature type="transmembrane region" description="Helical" evidence="2">
    <location>
        <begin position="119"/>
        <end position="137"/>
    </location>
</feature>
<gene>
    <name evidence="3" type="ORF">EI97DRAFT_72190</name>
</gene>
<sequence>MPKYPWRRFRTYDPHCMEDADGYQQTTSGWRCGTSVSAVGKATQDDKQLELSRCLSPCGFPQHIPYINRCARLRNPQAGVRYVHSNRPLSEDERHIPKAITPSDHHCQKRLLRSLQRSSAVICYILLVLVLLTSASASSLHTNHTPIIKRQAVPDRFGNTGNEPAPVASQPPPRPATASLSPTASPASSVFPTGNPPTSTAISTGTRPLPSGFDLPNGNGNLPPPGEFENDPGAPLAPLTRTSPRPALSIGAMAGLAGAGFVIICIIVALSVWIYKRRPSANVEEIPIRRSKLSSRLGFRLFGEGGALSRSGSRNESRAGLRRDSEHSNEGREKEVEAEKGWLSKRDISRPKPMKDVWVENGLLGVPKPAFLKEARGEGQDTSAPWAGNGNEDKVKPGRPRSAEPLGRLSGMGLGMGYLK</sequence>
<feature type="compositionally biased region" description="Low complexity" evidence="1">
    <location>
        <begin position="212"/>
        <end position="221"/>
    </location>
</feature>
<keyword evidence="4" id="KW-1185">Reference proteome</keyword>
<keyword evidence="2" id="KW-0472">Membrane</keyword>
<evidence type="ECO:0000313" key="3">
    <source>
        <dbReference type="EMBL" id="KAF2275325.1"/>
    </source>
</evidence>
<feature type="compositionally biased region" description="Basic and acidic residues" evidence="1">
    <location>
        <begin position="313"/>
        <end position="340"/>
    </location>
</feature>
<dbReference type="Proteomes" id="UP000800097">
    <property type="component" value="Unassembled WGS sequence"/>
</dbReference>
<feature type="compositionally biased region" description="Polar residues" evidence="1">
    <location>
        <begin position="190"/>
        <end position="206"/>
    </location>
</feature>
<name>A0A6A6JGD0_WESOR</name>
<dbReference type="GeneID" id="54556207"/>
<feature type="compositionally biased region" description="Gly residues" evidence="1">
    <location>
        <begin position="410"/>
        <end position="420"/>
    </location>
</feature>
<proteinExistence type="predicted"/>
<feature type="region of interest" description="Disordered" evidence="1">
    <location>
        <begin position="307"/>
        <end position="340"/>
    </location>
</feature>
<feature type="transmembrane region" description="Helical" evidence="2">
    <location>
        <begin position="248"/>
        <end position="275"/>
    </location>
</feature>
<keyword evidence="2" id="KW-1133">Transmembrane helix</keyword>
<organism evidence="3 4">
    <name type="scientific">Westerdykella ornata</name>
    <dbReference type="NCBI Taxonomy" id="318751"/>
    <lineage>
        <taxon>Eukaryota</taxon>
        <taxon>Fungi</taxon>
        <taxon>Dikarya</taxon>
        <taxon>Ascomycota</taxon>
        <taxon>Pezizomycotina</taxon>
        <taxon>Dothideomycetes</taxon>
        <taxon>Pleosporomycetidae</taxon>
        <taxon>Pleosporales</taxon>
        <taxon>Sporormiaceae</taxon>
        <taxon>Westerdykella</taxon>
    </lineage>
</organism>
<dbReference type="AlphaFoldDB" id="A0A6A6JGD0"/>
<feature type="compositionally biased region" description="Low complexity" evidence="1">
    <location>
        <begin position="176"/>
        <end position="189"/>
    </location>
</feature>
<reference evidence="3" key="1">
    <citation type="journal article" date="2020" name="Stud. Mycol.">
        <title>101 Dothideomycetes genomes: a test case for predicting lifestyles and emergence of pathogens.</title>
        <authorList>
            <person name="Haridas S."/>
            <person name="Albert R."/>
            <person name="Binder M."/>
            <person name="Bloem J."/>
            <person name="Labutti K."/>
            <person name="Salamov A."/>
            <person name="Andreopoulos B."/>
            <person name="Baker S."/>
            <person name="Barry K."/>
            <person name="Bills G."/>
            <person name="Bluhm B."/>
            <person name="Cannon C."/>
            <person name="Castanera R."/>
            <person name="Culley D."/>
            <person name="Daum C."/>
            <person name="Ezra D."/>
            <person name="Gonzalez J."/>
            <person name="Henrissat B."/>
            <person name="Kuo A."/>
            <person name="Liang C."/>
            <person name="Lipzen A."/>
            <person name="Lutzoni F."/>
            <person name="Magnuson J."/>
            <person name="Mondo S."/>
            <person name="Nolan M."/>
            <person name="Ohm R."/>
            <person name="Pangilinan J."/>
            <person name="Park H.-J."/>
            <person name="Ramirez L."/>
            <person name="Alfaro M."/>
            <person name="Sun H."/>
            <person name="Tritt A."/>
            <person name="Yoshinaga Y."/>
            <person name="Zwiers L.-H."/>
            <person name="Turgeon B."/>
            <person name="Goodwin S."/>
            <person name="Spatafora J."/>
            <person name="Crous P."/>
            <person name="Grigoriev I."/>
        </authorList>
    </citation>
    <scope>NUCLEOTIDE SEQUENCE</scope>
    <source>
        <strain evidence="3">CBS 379.55</strain>
    </source>
</reference>
<dbReference type="EMBL" id="ML986497">
    <property type="protein sequence ID" value="KAF2275325.1"/>
    <property type="molecule type" value="Genomic_DNA"/>
</dbReference>
<keyword evidence="2" id="KW-0812">Transmembrane</keyword>
<dbReference type="OrthoDB" id="3800286at2759"/>
<evidence type="ECO:0000256" key="1">
    <source>
        <dbReference type="SAM" id="MobiDB-lite"/>
    </source>
</evidence>
<dbReference type="RefSeq" id="XP_033652864.1">
    <property type="nucleotide sequence ID" value="XM_033803032.1"/>
</dbReference>
<protein>
    <submittedName>
        <fullName evidence="3">Uncharacterized protein</fullName>
    </submittedName>
</protein>
<evidence type="ECO:0000313" key="4">
    <source>
        <dbReference type="Proteomes" id="UP000800097"/>
    </source>
</evidence>